<dbReference type="GO" id="GO:0042026">
    <property type="term" value="P:protein refolding"/>
    <property type="evidence" value="ECO:0007669"/>
    <property type="project" value="TreeGrafter"/>
</dbReference>
<dbReference type="PRINTS" id="PR00625">
    <property type="entry name" value="JDOMAIN"/>
</dbReference>
<evidence type="ECO:0000259" key="2">
    <source>
        <dbReference type="PROSITE" id="PS50076"/>
    </source>
</evidence>
<dbReference type="PANTHER" id="PTHR43096">
    <property type="entry name" value="DNAJ HOMOLOG 1, MITOCHONDRIAL-RELATED"/>
    <property type="match status" value="1"/>
</dbReference>
<comment type="caution">
    <text evidence="3">The sequence shown here is derived from an EMBL/GenBank/DDBJ whole genome shotgun (WGS) entry which is preliminary data.</text>
</comment>
<dbReference type="Gene3D" id="1.10.287.110">
    <property type="entry name" value="DnaJ domain"/>
    <property type="match status" value="1"/>
</dbReference>
<feature type="compositionally biased region" description="Acidic residues" evidence="1">
    <location>
        <begin position="354"/>
        <end position="368"/>
    </location>
</feature>
<evidence type="ECO:0000313" key="4">
    <source>
        <dbReference type="Proteomes" id="UP000218231"/>
    </source>
</evidence>
<dbReference type="Proteomes" id="UP000218231">
    <property type="component" value="Unassembled WGS sequence"/>
</dbReference>
<dbReference type="Gene3D" id="2.60.260.20">
    <property type="entry name" value="Urease metallochaperone UreE, N-terminal domain"/>
    <property type="match status" value="1"/>
</dbReference>
<name>A0A2A2LFM6_9BILA</name>
<sequence>MADLFAVLGVTENSTESEIKKAYYKLALKYHPDKNKDDKSAEEMFKKVNHAYETLTDPVKRRDYLSSRSTPNYSRPSSGFSSSSSRPRSKSRFNSDPYKDYARYDPFDTFAKMFGQRSFPREYYNDKEQVKRDFFQGKSNNSRKDPPVELDLEVSKELLEKGGQVTKEFTRKTLVDVKTKKFEDFTVPLILKIGPDTPNLSRFSFPCAGDQASGRIPADVIPIVPNTQSTVVSNIIANLTRMSSAPALIELNKNKKRAKSSSSDEDEDDPHWNKSGTSPKKVKLERNISNSPKKTPTKHNKSSSSDSSDEEEEEVSKSEKPTSKKTPTKAPRAPINAKHQSAKTTTKHRRSDSSDSDAGDEDEQEEEIDKSKCYTPGEMCKLLKKFETYLGEKLATQTLKGLNKSIGKWIEDSKEDVEKDKFITSFRKYLHIGQTVMSLKDAGDVIRNSASSAQTLRLYPDFPTPIPSVLNIYVKVNGGSIFNKDTTEKIKNDPDGKKRAENQRMEYMKEYVKQLEAFREAHPELSDACKKQLNKSITNYKVKLNPSLKASASNGGAGRKKKAQAPKTPFEIFVMTKRSKYPGMDEDRLRQKLQKKFDKLDNDKIEFLNALAGSM</sequence>
<evidence type="ECO:0000313" key="3">
    <source>
        <dbReference type="EMBL" id="PAV85012.1"/>
    </source>
</evidence>
<dbReference type="InterPro" id="IPR036869">
    <property type="entry name" value="J_dom_sf"/>
</dbReference>
<dbReference type="STRING" id="2018661.A0A2A2LFM6"/>
<evidence type="ECO:0000256" key="1">
    <source>
        <dbReference type="SAM" id="MobiDB-lite"/>
    </source>
</evidence>
<proteinExistence type="predicted"/>
<dbReference type="PANTHER" id="PTHR43096:SF10">
    <property type="entry name" value="CHAPERONE PROTEIN DNAJ A6, CHLOROPLASTIC"/>
    <property type="match status" value="1"/>
</dbReference>
<dbReference type="CDD" id="cd06257">
    <property type="entry name" value="DnaJ"/>
    <property type="match status" value="1"/>
</dbReference>
<keyword evidence="4" id="KW-1185">Reference proteome</keyword>
<dbReference type="Pfam" id="PF00226">
    <property type="entry name" value="DnaJ"/>
    <property type="match status" value="1"/>
</dbReference>
<reference evidence="3 4" key="1">
    <citation type="journal article" date="2017" name="Curr. Biol.">
        <title>Genome architecture and evolution of a unichromosomal asexual nematode.</title>
        <authorList>
            <person name="Fradin H."/>
            <person name="Zegar C."/>
            <person name="Gutwein M."/>
            <person name="Lucas J."/>
            <person name="Kovtun M."/>
            <person name="Corcoran D."/>
            <person name="Baugh L.R."/>
            <person name="Kiontke K."/>
            <person name="Gunsalus K."/>
            <person name="Fitch D.H."/>
            <person name="Piano F."/>
        </authorList>
    </citation>
    <scope>NUCLEOTIDE SEQUENCE [LARGE SCALE GENOMIC DNA]</scope>
    <source>
        <strain evidence="3">PF1309</strain>
    </source>
</reference>
<accession>A0A2A2LFM6</accession>
<feature type="compositionally biased region" description="Low complexity" evidence="1">
    <location>
        <begin position="74"/>
        <end position="86"/>
    </location>
</feature>
<dbReference type="GO" id="GO:0005737">
    <property type="term" value="C:cytoplasm"/>
    <property type="evidence" value="ECO:0007669"/>
    <property type="project" value="TreeGrafter"/>
</dbReference>
<dbReference type="PROSITE" id="PS00636">
    <property type="entry name" value="DNAJ_1"/>
    <property type="match status" value="1"/>
</dbReference>
<feature type="region of interest" description="Disordered" evidence="1">
    <location>
        <begin position="253"/>
        <end position="370"/>
    </location>
</feature>
<dbReference type="EMBL" id="LIAE01006807">
    <property type="protein sequence ID" value="PAV85012.1"/>
    <property type="molecule type" value="Genomic_DNA"/>
</dbReference>
<dbReference type="InterPro" id="IPR018253">
    <property type="entry name" value="DnaJ_domain_CS"/>
</dbReference>
<dbReference type="OrthoDB" id="5831108at2759"/>
<feature type="domain" description="J" evidence="2">
    <location>
        <begin position="3"/>
        <end position="68"/>
    </location>
</feature>
<gene>
    <name evidence="3" type="ORF">WR25_08355</name>
</gene>
<protein>
    <recommendedName>
        <fullName evidence="2">J domain-containing protein</fullName>
    </recommendedName>
</protein>
<feature type="region of interest" description="Disordered" evidence="1">
    <location>
        <begin position="59"/>
        <end position="97"/>
    </location>
</feature>
<dbReference type="InterPro" id="IPR001623">
    <property type="entry name" value="DnaJ_domain"/>
</dbReference>
<dbReference type="PROSITE" id="PS50076">
    <property type="entry name" value="DNAJ_2"/>
    <property type="match status" value="1"/>
</dbReference>
<dbReference type="GO" id="GO:0051082">
    <property type="term" value="F:unfolded protein binding"/>
    <property type="evidence" value="ECO:0007669"/>
    <property type="project" value="TreeGrafter"/>
</dbReference>
<dbReference type="AlphaFoldDB" id="A0A2A2LFM6"/>
<organism evidence="3 4">
    <name type="scientific">Diploscapter pachys</name>
    <dbReference type="NCBI Taxonomy" id="2018661"/>
    <lineage>
        <taxon>Eukaryota</taxon>
        <taxon>Metazoa</taxon>
        <taxon>Ecdysozoa</taxon>
        <taxon>Nematoda</taxon>
        <taxon>Chromadorea</taxon>
        <taxon>Rhabditida</taxon>
        <taxon>Rhabditina</taxon>
        <taxon>Rhabditomorpha</taxon>
        <taxon>Rhabditoidea</taxon>
        <taxon>Rhabditidae</taxon>
        <taxon>Diploscapter</taxon>
    </lineage>
</organism>
<dbReference type="SUPFAM" id="SSF46565">
    <property type="entry name" value="Chaperone J-domain"/>
    <property type="match status" value="1"/>
</dbReference>
<dbReference type="SMART" id="SM00271">
    <property type="entry name" value="DnaJ"/>
    <property type="match status" value="1"/>
</dbReference>